<dbReference type="EMBL" id="MU004182">
    <property type="protein sequence ID" value="KAF2501727.1"/>
    <property type="molecule type" value="Genomic_DNA"/>
</dbReference>
<dbReference type="AlphaFoldDB" id="A0A6A6RE38"/>
<feature type="region of interest" description="Disordered" evidence="1">
    <location>
        <begin position="171"/>
        <end position="223"/>
    </location>
</feature>
<feature type="compositionally biased region" description="Low complexity" evidence="1">
    <location>
        <begin position="204"/>
        <end position="223"/>
    </location>
</feature>
<dbReference type="OrthoDB" id="10606876at2759"/>
<feature type="signal peptide" evidence="2">
    <location>
        <begin position="1"/>
        <end position="25"/>
    </location>
</feature>
<gene>
    <name evidence="3" type="ORF">BU16DRAFT_522625</name>
</gene>
<evidence type="ECO:0008006" key="5">
    <source>
        <dbReference type="Google" id="ProtNLM"/>
    </source>
</evidence>
<evidence type="ECO:0000313" key="4">
    <source>
        <dbReference type="Proteomes" id="UP000799750"/>
    </source>
</evidence>
<reference evidence="3" key="1">
    <citation type="journal article" date="2020" name="Stud. Mycol.">
        <title>101 Dothideomycetes genomes: a test case for predicting lifestyles and emergence of pathogens.</title>
        <authorList>
            <person name="Haridas S."/>
            <person name="Albert R."/>
            <person name="Binder M."/>
            <person name="Bloem J."/>
            <person name="Labutti K."/>
            <person name="Salamov A."/>
            <person name="Andreopoulos B."/>
            <person name="Baker S."/>
            <person name="Barry K."/>
            <person name="Bills G."/>
            <person name="Bluhm B."/>
            <person name="Cannon C."/>
            <person name="Castanera R."/>
            <person name="Culley D."/>
            <person name="Daum C."/>
            <person name="Ezra D."/>
            <person name="Gonzalez J."/>
            <person name="Henrissat B."/>
            <person name="Kuo A."/>
            <person name="Liang C."/>
            <person name="Lipzen A."/>
            <person name="Lutzoni F."/>
            <person name="Magnuson J."/>
            <person name="Mondo S."/>
            <person name="Nolan M."/>
            <person name="Ohm R."/>
            <person name="Pangilinan J."/>
            <person name="Park H.-J."/>
            <person name="Ramirez L."/>
            <person name="Alfaro M."/>
            <person name="Sun H."/>
            <person name="Tritt A."/>
            <person name="Yoshinaga Y."/>
            <person name="Zwiers L.-H."/>
            <person name="Turgeon B."/>
            <person name="Goodwin S."/>
            <person name="Spatafora J."/>
            <person name="Crous P."/>
            <person name="Grigoriev I."/>
        </authorList>
    </citation>
    <scope>NUCLEOTIDE SEQUENCE</scope>
    <source>
        <strain evidence="3">CBS 269.34</strain>
    </source>
</reference>
<protein>
    <recommendedName>
        <fullName evidence="5">WSC domain-containing protein</fullName>
    </recommendedName>
</protein>
<keyword evidence="2" id="KW-0732">Signal</keyword>
<feature type="chain" id="PRO_5025569065" description="WSC domain-containing protein" evidence="2">
    <location>
        <begin position="26"/>
        <end position="254"/>
    </location>
</feature>
<organism evidence="3 4">
    <name type="scientific">Lophium mytilinum</name>
    <dbReference type="NCBI Taxonomy" id="390894"/>
    <lineage>
        <taxon>Eukaryota</taxon>
        <taxon>Fungi</taxon>
        <taxon>Dikarya</taxon>
        <taxon>Ascomycota</taxon>
        <taxon>Pezizomycotina</taxon>
        <taxon>Dothideomycetes</taxon>
        <taxon>Pleosporomycetidae</taxon>
        <taxon>Mytilinidiales</taxon>
        <taxon>Mytilinidiaceae</taxon>
        <taxon>Lophium</taxon>
    </lineage>
</organism>
<keyword evidence="4" id="KW-1185">Reference proteome</keyword>
<evidence type="ECO:0000256" key="2">
    <source>
        <dbReference type="SAM" id="SignalP"/>
    </source>
</evidence>
<evidence type="ECO:0000313" key="3">
    <source>
        <dbReference type="EMBL" id="KAF2501727.1"/>
    </source>
</evidence>
<evidence type="ECO:0000256" key="1">
    <source>
        <dbReference type="SAM" id="MobiDB-lite"/>
    </source>
</evidence>
<name>A0A6A6RE38_9PEZI</name>
<sequence>MALPRPTLIKYKFLLLAVIFPFSTAILTEEWTPLITPAPLDPLNKLKARQGPGSNVIGYTYYNGYYYPGRCVSDSTVSESSDFFACVPTTATSFGIATACLQSSLLVVPPFQLYTCNGQCYTMLLFTDHSDTAPHSAFACHSHAVLSYYLTTTDSETSTVADSVTGISVPFRPAPSTTRSVNGGPDPVSTGANPNDPNSGPVETTSSLSTSATSTGSVSPAASPTALGMAAVGREASWIVGTLAVFAGTWGWWA</sequence>
<feature type="compositionally biased region" description="Polar residues" evidence="1">
    <location>
        <begin position="190"/>
        <end position="203"/>
    </location>
</feature>
<proteinExistence type="predicted"/>
<dbReference type="Proteomes" id="UP000799750">
    <property type="component" value="Unassembled WGS sequence"/>
</dbReference>
<accession>A0A6A6RE38</accession>